<keyword evidence="7" id="KW-0472">Membrane</keyword>
<evidence type="ECO:0000256" key="7">
    <source>
        <dbReference type="SAM" id="Phobius"/>
    </source>
</evidence>
<keyword evidence="3 6" id="KW-0479">Metal-binding</keyword>
<keyword evidence="6" id="KW-0503">Monooxygenase</keyword>
<keyword evidence="7" id="KW-1133">Transmembrane helix</keyword>
<dbReference type="InterPro" id="IPR036396">
    <property type="entry name" value="Cyt_P450_sf"/>
</dbReference>
<proteinExistence type="inferred from homology"/>
<dbReference type="InterPro" id="IPR017972">
    <property type="entry name" value="Cyt_P450_CS"/>
</dbReference>
<dbReference type="PANTHER" id="PTHR24305">
    <property type="entry name" value="CYTOCHROME P450"/>
    <property type="match status" value="1"/>
</dbReference>
<dbReference type="GeneID" id="98164039"/>
<dbReference type="Gene3D" id="1.10.630.10">
    <property type="entry name" value="Cytochrome P450"/>
    <property type="match status" value="1"/>
</dbReference>
<evidence type="ECO:0000313" key="9">
    <source>
        <dbReference type="Proteomes" id="UP001610444"/>
    </source>
</evidence>
<comment type="caution">
    <text evidence="8">The sequence shown here is derived from an EMBL/GenBank/DDBJ whole genome shotgun (WGS) entry which is preliminary data.</text>
</comment>
<reference evidence="8 9" key="1">
    <citation type="submission" date="2024-07" db="EMBL/GenBank/DDBJ databases">
        <title>Section-level genome sequencing and comparative genomics of Aspergillus sections Usti and Cavernicolus.</title>
        <authorList>
            <consortium name="Lawrence Berkeley National Laboratory"/>
            <person name="Nybo J.L."/>
            <person name="Vesth T.C."/>
            <person name="Theobald S."/>
            <person name="Frisvad J.C."/>
            <person name="Larsen T.O."/>
            <person name="Kjaerboelling I."/>
            <person name="Rothschild-Mancinelli K."/>
            <person name="Lyhne E.K."/>
            <person name="Kogle M.E."/>
            <person name="Barry K."/>
            <person name="Clum A."/>
            <person name="Na H."/>
            <person name="Ledsgaard L."/>
            <person name="Lin J."/>
            <person name="Lipzen A."/>
            <person name="Kuo A."/>
            <person name="Riley R."/>
            <person name="Mondo S."/>
            <person name="LaButti K."/>
            <person name="Haridas S."/>
            <person name="Pangalinan J."/>
            <person name="Salamov A.A."/>
            <person name="Simmons B.A."/>
            <person name="Magnuson J.K."/>
            <person name="Chen J."/>
            <person name="Drula E."/>
            <person name="Henrissat B."/>
            <person name="Wiebenga A."/>
            <person name="Lubbers R.J."/>
            <person name="Gomes A.C."/>
            <person name="Macurrencykelacurrency M.R."/>
            <person name="Stajich J."/>
            <person name="Grigoriev I.V."/>
            <person name="Mortensen U.H."/>
            <person name="De vries R.P."/>
            <person name="Baker S.E."/>
            <person name="Andersen M.R."/>
        </authorList>
    </citation>
    <scope>NUCLEOTIDE SEQUENCE [LARGE SCALE GENOMIC DNA]</scope>
    <source>
        <strain evidence="8 9">CBS 756.74</strain>
    </source>
</reference>
<evidence type="ECO:0000256" key="3">
    <source>
        <dbReference type="ARBA" id="ARBA00022723"/>
    </source>
</evidence>
<feature type="transmembrane region" description="Helical" evidence="7">
    <location>
        <begin position="15"/>
        <end position="35"/>
    </location>
</feature>
<accession>A0ABR4JFS0</accession>
<gene>
    <name evidence="8" type="ORF">BJX68DRAFT_280134</name>
</gene>
<evidence type="ECO:0000256" key="4">
    <source>
        <dbReference type="ARBA" id="ARBA00023002"/>
    </source>
</evidence>
<dbReference type="SUPFAM" id="SSF48264">
    <property type="entry name" value="Cytochrome P450"/>
    <property type="match status" value="1"/>
</dbReference>
<dbReference type="EMBL" id="JBFXLR010000092">
    <property type="protein sequence ID" value="KAL2837823.1"/>
    <property type="molecule type" value="Genomic_DNA"/>
</dbReference>
<keyword evidence="6" id="KW-0349">Heme</keyword>
<dbReference type="PRINTS" id="PR00463">
    <property type="entry name" value="EP450I"/>
</dbReference>
<evidence type="ECO:0000256" key="1">
    <source>
        <dbReference type="ARBA" id="ARBA00001971"/>
    </source>
</evidence>
<dbReference type="PROSITE" id="PS00086">
    <property type="entry name" value="CYTOCHROME_P450"/>
    <property type="match status" value="1"/>
</dbReference>
<keyword evidence="4 6" id="KW-0560">Oxidoreductase</keyword>
<dbReference type="CDD" id="cd11060">
    <property type="entry name" value="CYP57A1-like"/>
    <property type="match status" value="1"/>
</dbReference>
<evidence type="ECO:0000256" key="6">
    <source>
        <dbReference type="RuleBase" id="RU000461"/>
    </source>
</evidence>
<dbReference type="Pfam" id="PF00067">
    <property type="entry name" value="p450"/>
    <property type="match status" value="1"/>
</dbReference>
<keyword evidence="7" id="KW-0812">Transmembrane</keyword>
<dbReference type="InterPro" id="IPR050121">
    <property type="entry name" value="Cytochrome_P450_monoxygenase"/>
</dbReference>
<sequence>MISAIGGITFLTHPLLAGATLAVTYAFILVIKALLHPLRNVPGPFWGRFTRLWYLRAVTKGDFEKQNINLHRTHGSIVRIAPGQYSLDDPEAIRTIYSHSSPFLKAPWYLASGRSNAEVCDLFTDLDPRRHSINRRKVASLYSMTSLVQMESCVVDCTALLEQQLSKLASLGQSFDLQQWMQFYAFDVIGLITVNKRFGFLDSGIDENALIESLHTFLLYAANVGIFAEWHPILSRILALFPSSGMRHLVAFAERQIGQGQEKLEAKGSYAQSSASFLEKLLGMHYQSQGKISMADLFTTCITNIGAGSDSTSISLTAILYNIFKHPTVYEKLREEIDQAHAQGLVSARAITFRESQSLLYLQACIKEGMRMFPATGLPLARVVPKGGATLCGRVFPEGEIVGVNTWVIHRNRSVFGEDADSFRPERWLEESPERVLEMERNFLAFGAGARTCIGKNISLMEISKLIPDLIRRFDFELVDMAAPLKTQNVWFVKQLDIKCRVRFRQMV</sequence>
<dbReference type="PANTHER" id="PTHR24305:SF190">
    <property type="entry name" value="P450, PUTATIVE (EUROFUNG)-RELATED"/>
    <property type="match status" value="1"/>
</dbReference>
<comment type="cofactor">
    <cofactor evidence="1">
        <name>heme</name>
        <dbReference type="ChEBI" id="CHEBI:30413"/>
    </cofactor>
</comment>
<keyword evidence="5 6" id="KW-0408">Iron</keyword>
<dbReference type="InterPro" id="IPR001128">
    <property type="entry name" value="Cyt_P450"/>
</dbReference>
<organism evidence="8 9">
    <name type="scientific">Aspergillus pseudodeflectus</name>
    <dbReference type="NCBI Taxonomy" id="176178"/>
    <lineage>
        <taxon>Eukaryota</taxon>
        <taxon>Fungi</taxon>
        <taxon>Dikarya</taxon>
        <taxon>Ascomycota</taxon>
        <taxon>Pezizomycotina</taxon>
        <taxon>Eurotiomycetes</taxon>
        <taxon>Eurotiomycetidae</taxon>
        <taxon>Eurotiales</taxon>
        <taxon>Aspergillaceae</taxon>
        <taxon>Aspergillus</taxon>
        <taxon>Aspergillus subgen. Nidulantes</taxon>
    </lineage>
</organism>
<evidence type="ECO:0000256" key="2">
    <source>
        <dbReference type="ARBA" id="ARBA00010617"/>
    </source>
</evidence>
<dbReference type="PRINTS" id="PR00385">
    <property type="entry name" value="P450"/>
</dbReference>
<dbReference type="RefSeq" id="XP_070892726.1">
    <property type="nucleotide sequence ID" value="XM_071048875.1"/>
</dbReference>
<dbReference type="Proteomes" id="UP001610444">
    <property type="component" value="Unassembled WGS sequence"/>
</dbReference>
<name>A0ABR4JFS0_9EURO</name>
<dbReference type="InterPro" id="IPR002401">
    <property type="entry name" value="Cyt_P450_E_grp-I"/>
</dbReference>
<evidence type="ECO:0000256" key="5">
    <source>
        <dbReference type="ARBA" id="ARBA00023004"/>
    </source>
</evidence>
<comment type="similarity">
    <text evidence="2 6">Belongs to the cytochrome P450 family.</text>
</comment>
<keyword evidence="9" id="KW-1185">Reference proteome</keyword>
<evidence type="ECO:0000313" key="8">
    <source>
        <dbReference type="EMBL" id="KAL2837823.1"/>
    </source>
</evidence>
<protein>
    <submittedName>
        <fullName evidence="8">Cytochrome P450</fullName>
    </submittedName>
</protein>